<feature type="transmembrane region" description="Helical" evidence="1">
    <location>
        <begin position="21"/>
        <end position="41"/>
    </location>
</feature>
<feature type="transmembrane region" description="Helical" evidence="1">
    <location>
        <begin position="159"/>
        <end position="181"/>
    </location>
</feature>
<organism evidence="3 4">
    <name type="scientific">Pseudomonas helleri</name>
    <dbReference type="NCBI Taxonomy" id="1608996"/>
    <lineage>
        <taxon>Bacteria</taxon>
        <taxon>Pseudomonadati</taxon>
        <taxon>Pseudomonadota</taxon>
        <taxon>Gammaproteobacteria</taxon>
        <taxon>Pseudomonadales</taxon>
        <taxon>Pseudomonadaceae</taxon>
        <taxon>Pseudomonas</taxon>
    </lineage>
</organism>
<proteinExistence type="predicted"/>
<evidence type="ECO:0000256" key="1">
    <source>
        <dbReference type="SAM" id="Phobius"/>
    </source>
</evidence>
<protein>
    <submittedName>
        <fullName evidence="3">Uncharacterized protein</fullName>
    </submittedName>
</protein>
<dbReference type="EMBL" id="WIWP01000003">
    <property type="protein sequence ID" value="MQT24767.1"/>
    <property type="molecule type" value="Genomic_DNA"/>
</dbReference>
<dbReference type="RefSeq" id="WP_153404101.1">
    <property type="nucleotide sequence ID" value="NZ_WIVT01000003.1"/>
</dbReference>
<dbReference type="Proteomes" id="UP000713985">
    <property type="component" value="Unassembled WGS sequence"/>
</dbReference>
<evidence type="ECO:0000313" key="2">
    <source>
        <dbReference type="EMBL" id="MQT24767.1"/>
    </source>
</evidence>
<dbReference type="Proteomes" id="UP000443000">
    <property type="component" value="Unassembled WGS sequence"/>
</dbReference>
<gene>
    <name evidence="3" type="ORF">GHN41_03940</name>
    <name evidence="2" type="ORF">GHN94_02820</name>
</gene>
<evidence type="ECO:0000313" key="5">
    <source>
        <dbReference type="Proteomes" id="UP000713985"/>
    </source>
</evidence>
<accession>A0A6G1W163</accession>
<feature type="transmembrane region" description="Helical" evidence="1">
    <location>
        <begin position="93"/>
        <end position="113"/>
    </location>
</feature>
<evidence type="ECO:0000313" key="4">
    <source>
        <dbReference type="Proteomes" id="UP000443000"/>
    </source>
</evidence>
<comment type="caution">
    <text evidence="3">The sequence shown here is derived from an EMBL/GenBank/DDBJ whole genome shotgun (WGS) entry which is preliminary data.</text>
</comment>
<name>A0A6G1W163_9PSED</name>
<evidence type="ECO:0000313" key="3">
    <source>
        <dbReference type="EMBL" id="MQU15600.1"/>
    </source>
</evidence>
<dbReference type="AlphaFoldDB" id="A0A6G1W163"/>
<keyword evidence="5" id="KW-1185">Reference proteome</keyword>
<sequence>MNNQLRASTKTFETLTMYGTYYALATMFWFLGGFILFRGVLSGVHDINADRAFVIGFPGVFMCANAILMLVFSKVDKIRSVGDIGRTRNEVKIHSLMGKFKIAMATVFLFAMYQTAKMNLFGVDIYSFAPEIHFWFNDSYSSNAYNLAKNVFMGKDLDAYFTVLYSFAAAYFVVGAVGYYAMKVHADLIHKAFYYKSIRLAH</sequence>
<keyword evidence="1" id="KW-0472">Membrane</keyword>
<dbReference type="OrthoDB" id="6998126at2"/>
<reference evidence="4 5" key="1">
    <citation type="submission" date="2019-10" db="EMBL/GenBank/DDBJ databases">
        <title>Evaluation of single-gene subtyping targets for Pseudomonas.</title>
        <authorList>
            <person name="Reichler S.J."/>
            <person name="Orsi R.H."/>
            <person name="Wiedmann M."/>
            <person name="Martin N.H."/>
            <person name="Murphy S.I."/>
        </authorList>
    </citation>
    <scope>NUCLEOTIDE SEQUENCE [LARGE SCALE GENOMIC DNA]</scope>
    <source>
        <strain evidence="2 5">FSL R10-0802</strain>
        <strain evidence="3 4">FSL R10-1594</strain>
    </source>
</reference>
<keyword evidence="1" id="KW-1133">Transmembrane helix</keyword>
<feature type="transmembrane region" description="Helical" evidence="1">
    <location>
        <begin position="53"/>
        <end position="72"/>
    </location>
</feature>
<dbReference type="EMBL" id="WIVT01000003">
    <property type="protein sequence ID" value="MQU15600.1"/>
    <property type="molecule type" value="Genomic_DNA"/>
</dbReference>
<keyword evidence="1" id="KW-0812">Transmembrane</keyword>